<evidence type="ECO:0000256" key="9">
    <source>
        <dbReference type="SAM" id="MobiDB-lite"/>
    </source>
</evidence>
<dbReference type="HOGENOM" id="CLU_024478_0_0_1"/>
<dbReference type="GO" id="GO:0008270">
    <property type="term" value="F:zinc ion binding"/>
    <property type="evidence" value="ECO:0007669"/>
    <property type="project" value="UniProtKB-KW"/>
</dbReference>
<evidence type="ECO:0000256" key="8">
    <source>
        <dbReference type="PROSITE-ProRule" id="PRU00175"/>
    </source>
</evidence>
<evidence type="ECO:0000256" key="2">
    <source>
        <dbReference type="ARBA" id="ARBA00012483"/>
    </source>
</evidence>
<dbReference type="Proteomes" id="UP000001514">
    <property type="component" value="Unassembled WGS sequence"/>
</dbReference>
<evidence type="ECO:0000313" key="12">
    <source>
        <dbReference type="Proteomes" id="UP000001514"/>
    </source>
</evidence>
<proteinExistence type="predicted"/>
<organism evidence="12">
    <name type="scientific">Selaginella moellendorffii</name>
    <name type="common">Spikemoss</name>
    <dbReference type="NCBI Taxonomy" id="88036"/>
    <lineage>
        <taxon>Eukaryota</taxon>
        <taxon>Viridiplantae</taxon>
        <taxon>Streptophyta</taxon>
        <taxon>Embryophyta</taxon>
        <taxon>Tracheophyta</taxon>
        <taxon>Lycopodiopsida</taxon>
        <taxon>Selaginellales</taxon>
        <taxon>Selaginellaceae</taxon>
        <taxon>Selaginella</taxon>
    </lineage>
</organism>
<dbReference type="InParanoid" id="D8SYB2"/>
<dbReference type="Gramene" id="EFJ10762">
    <property type="protein sequence ID" value="EFJ10762"/>
    <property type="gene ID" value="SELMODRAFT_447294"/>
</dbReference>
<sequence length="703" mass="74622">MRQNSMSGRWRSAEEAQADRRALATRLGLSEFSSLAGSRSNPDGAFDTDIPGLSLLPAPPSMDHLPFNSGSGRSSFATGTRIGGGCVSHSRGGPRGASQVIHRSSGNLEMSASGPCGVTDGDIDIFHDCMNLEENATFSNMFDDLDLEGSEVGPGRDEAASSGAFAQPDAVAATMQMGAPSYNPATVTGNSSSRGSSCKRKSCNIPSASGFQDGLSMRHIQDGVGAGHQGVDLSQRPAFMLPPPSGGASSSRSAALMEGPRPQKTRLSSDALDSTLGASLFTSSRMPDFAGLSGTSGNAGSISMHPSQVYPRAVRRTFPPGPDSFRIRRNALLDYSPGPDGAPSHGHLTFSGGSNPRDPGAAMAFSGGSRAARLHGGSSSIGGQGLSRRIARVSSGRSMTASASPREQAESRIRSVSMACLENGTFTTGSNRGPAIRRGVANYLPTLGARHPPISDARQLHGYNGRAAFFTHGRTMSPPQVPSSLMEAPEMRPPPPFESSQTFRHPALAVGRRDLSALSEGFMAIPSQELEWDHHRPRLMAGGLAEILQALERVERDEDLTREQLIMLEATTFLFGGIGLHDDHSDWRLDIDNMSYEELLALGDRIGTVSTGLSEDTIVQQLKRTKYAAALARSSEDSDVKCCVCQEEFEEGVELGTINCGHNYHMDCIRQWLVRKNSCPICKATALPQISEPGSPKLQESSS</sequence>
<feature type="region of interest" description="Disordered" evidence="9">
    <location>
        <begin position="243"/>
        <end position="268"/>
    </location>
</feature>
<dbReference type="FunCoup" id="D8SYB2">
    <property type="interactions" value="3374"/>
</dbReference>
<dbReference type="Gene3D" id="3.30.40.10">
    <property type="entry name" value="Zinc/RING finger domain, C3HC4 (zinc finger)"/>
    <property type="match status" value="1"/>
</dbReference>
<accession>D8SYB2</accession>
<keyword evidence="12" id="KW-1185">Reference proteome</keyword>
<evidence type="ECO:0000256" key="4">
    <source>
        <dbReference type="ARBA" id="ARBA00022723"/>
    </source>
</evidence>
<keyword evidence="7" id="KW-0862">Zinc</keyword>
<dbReference type="Pfam" id="PF13639">
    <property type="entry name" value="zf-RING_2"/>
    <property type="match status" value="1"/>
</dbReference>
<dbReference type="PANTHER" id="PTHR22937">
    <property type="entry name" value="E3 UBIQUITIN-PROTEIN LIGASE RNF165"/>
    <property type="match status" value="1"/>
</dbReference>
<evidence type="ECO:0000259" key="10">
    <source>
        <dbReference type="PROSITE" id="PS50089"/>
    </source>
</evidence>
<evidence type="ECO:0000256" key="3">
    <source>
        <dbReference type="ARBA" id="ARBA00022679"/>
    </source>
</evidence>
<dbReference type="OrthoDB" id="8062037at2759"/>
<dbReference type="PANTHER" id="PTHR22937:SF65">
    <property type="entry name" value="E3 UBIQUITIN-PROTEIN LIGASE ARK2C"/>
    <property type="match status" value="1"/>
</dbReference>
<keyword evidence="6" id="KW-0833">Ubl conjugation pathway</keyword>
<evidence type="ECO:0000256" key="6">
    <source>
        <dbReference type="ARBA" id="ARBA00022786"/>
    </source>
</evidence>
<gene>
    <name evidence="11" type="ORF">SELMODRAFT_447294</name>
</gene>
<keyword evidence="5 8" id="KW-0863">Zinc-finger</keyword>
<keyword evidence="4" id="KW-0479">Metal-binding</keyword>
<dbReference type="PROSITE" id="PS50089">
    <property type="entry name" value="ZF_RING_2"/>
    <property type="match status" value="1"/>
</dbReference>
<dbReference type="SUPFAM" id="SSF57850">
    <property type="entry name" value="RING/U-box"/>
    <property type="match status" value="1"/>
</dbReference>
<dbReference type="EC" id="2.3.2.27" evidence="2"/>
<reference evidence="11 12" key="1">
    <citation type="journal article" date="2011" name="Science">
        <title>The Selaginella genome identifies genetic changes associated with the evolution of vascular plants.</title>
        <authorList>
            <person name="Banks J.A."/>
            <person name="Nishiyama T."/>
            <person name="Hasebe M."/>
            <person name="Bowman J.L."/>
            <person name="Gribskov M."/>
            <person name="dePamphilis C."/>
            <person name="Albert V.A."/>
            <person name="Aono N."/>
            <person name="Aoyama T."/>
            <person name="Ambrose B.A."/>
            <person name="Ashton N.W."/>
            <person name="Axtell M.J."/>
            <person name="Barker E."/>
            <person name="Barker M.S."/>
            <person name="Bennetzen J.L."/>
            <person name="Bonawitz N.D."/>
            <person name="Chapple C."/>
            <person name="Cheng C."/>
            <person name="Correa L.G."/>
            <person name="Dacre M."/>
            <person name="DeBarry J."/>
            <person name="Dreyer I."/>
            <person name="Elias M."/>
            <person name="Engstrom E.M."/>
            <person name="Estelle M."/>
            <person name="Feng L."/>
            <person name="Finet C."/>
            <person name="Floyd S.K."/>
            <person name="Frommer W.B."/>
            <person name="Fujita T."/>
            <person name="Gramzow L."/>
            <person name="Gutensohn M."/>
            <person name="Harholt J."/>
            <person name="Hattori M."/>
            <person name="Heyl A."/>
            <person name="Hirai T."/>
            <person name="Hiwatashi Y."/>
            <person name="Ishikawa M."/>
            <person name="Iwata M."/>
            <person name="Karol K.G."/>
            <person name="Koehler B."/>
            <person name="Kolukisaoglu U."/>
            <person name="Kubo M."/>
            <person name="Kurata T."/>
            <person name="Lalonde S."/>
            <person name="Li K."/>
            <person name="Li Y."/>
            <person name="Litt A."/>
            <person name="Lyons E."/>
            <person name="Manning G."/>
            <person name="Maruyama T."/>
            <person name="Michael T.P."/>
            <person name="Mikami K."/>
            <person name="Miyazaki S."/>
            <person name="Morinaga S."/>
            <person name="Murata T."/>
            <person name="Mueller-Roeber B."/>
            <person name="Nelson D.R."/>
            <person name="Obara M."/>
            <person name="Oguri Y."/>
            <person name="Olmstead R.G."/>
            <person name="Onodera N."/>
            <person name="Petersen B.L."/>
            <person name="Pils B."/>
            <person name="Prigge M."/>
            <person name="Rensing S.A."/>
            <person name="Riano-Pachon D.M."/>
            <person name="Roberts A.W."/>
            <person name="Sato Y."/>
            <person name="Scheller H.V."/>
            <person name="Schulz B."/>
            <person name="Schulz C."/>
            <person name="Shakirov E.V."/>
            <person name="Shibagaki N."/>
            <person name="Shinohara N."/>
            <person name="Shippen D.E."/>
            <person name="Soerensen I."/>
            <person name="Sotooka R."/>
            <person name="Sugimoto N."/>
            <person name="Sugita M."/>
            <person name="Sumikawa N."/>
            <person name="Tanurdzic M."/>
            <person name="Theissen G."/>
            <person name="Ulvskov P."/>
            <person name="Wakazuki S."/>
            <person name="Weng J.K."/>
            <person name="Willats W.W."/>
            <person name="Wipf D."/>
            <person name="Wolf P.G."/>
            <person name="Yang L."/>
            <person name="Zimmer A.D."/>
            <person name="Zhu Q."/>
            <person name="Mitros T."/>
            <person name="Hellsten U."/>
            <person name="Loque D."/>
            <person name="Otillar R."/>
            <person name="Salamov A."/>
            <person name="Schmutz J."/>
            <person name="Shapiro H."/>
            <person name="Lindquist E."/>
            <person name="Lucas S."/>
            <person name="Rokhsar D."/>
            <person name="Grigoriev I.V."/>
        </authorList>
    </citation>
    <scope>NUCLEOTIDE SEQUENCE [LARGE SCALE GENOMIC DNA]</scope>
</reference>
<evidence type="ECO:0000256" key="7">
    <source>
        <dbReference type="ARBA" id="ARBA00022833"/>
    </source>
</evidence>
<feature type="region of interest" description="Disordered" evidence="9">
    <location>
        <begin position="1"/>
        <end position="21"/>
    </location>
</feature>
<dbReference type="GO" id="GO:0061630">
    <property type="term" value="F:ubiquitin protein ligase activity"/>
    <property type="evidence" value="ECO:0000318"/>
    <property type="project" value="GO_Central"/>
</dbReference>
<dbReference type="EMBL" id="GL377652">
    <property type="protein sequence ID" value="EFJ10762.1"/>
    <property type="molecule type" value="Genomic_DNA"/>
</dbReference>
<dbReference type="SMART" id="SM00184">
    <property type="entry name" value="RING"/>
    <property type="match status" value="1"/>
</dbReference>
<evidence type="ECO:0000313" key="11">
    <source>
        <dbReference type="EMBL" id="EFJ10762.1"/>
    </source>
</evidence>
<name>D8SYB2_SELML</name>
<protein>
    <recommendedName>
        <fullName evidence="2">RING-type E3 ubiquitin transferase</fullName>
        <ecNumber evidence="2">2.3.2.27</ecNumber>
    </recommendedName>
</protein>
<feature type="region of interest" description="Disordered" evidence="9">
    <location>
        <begin position="471"/>
        <end position="502"/>
    </location>
</feature>
<dbReference type="STRING" id="88036.D8SYB2"/>
<evidence type="ECO:0000256" key="1">
    <source>
        <dbReference type="ARBA" id="ARBA00000900"/>
    </source>
</evidence>
<dbReference type="InterPro" id="IPR013083">
    <property type="entry name" value="Znf_RING/FYVE/PHD"/>
</dbReference>
<dbReference type="AlphaFoldDB" id="D8SYB2"/>
<comment type="catalytic activity">
    <reaction evidence="1">
        <text>S-ubiquitinyl-[E2 ubiquitin-conjugating enzyme]-L-cysteine + [acceptor protein]-L-lysine = [E2 ubiquitin-conjugating enzyme]-L-cysteine + N(6)-ubiquitinyl-[acceptor protein]-L-lysine.</text>
        <dbReference type="EC" id="2.3.2.27"/>
    </reaction>
</comment>
<feature type="compositionally biased region" description="Low complexity" evidence="9">
    <location>
        <begin position="246"/>
        <end position="255"/>
    </location>
</feature>
<feature type="domain" description="RING-type" evidence="10">
    <location>
        <begin position="642"/>
        <end position="683"/>
    </location>
</feature>
<feature type="compositionally biased region" description="Basic and acidic residues" evidence="9">
    <location>
        <begin position="11"/>
        <end position="21"/>
    </location>
</feature>
<dbReference type="InterPro" id="IPR045191">
    <property type="entry name" value="MBR1/2-like"/>
</dbReference>
<dbReference type="InterPro" id="IPR001841">
    <property type="entry name" value="Znf_RING"/>
</dbReference>
<dbReference type="CDD" id="cd23113">
    <property type="entry name" value="RING-H2_MBR"/>
    <property type="match status" value="1"/>
</dbReference>
<dbReference type="KEGG" id="smo:SELMODRAFT_447294"/>
<evidence type="ECO:0000256" key="5">
    <source>
        <dbReference type="ARBA" id="ARBA00022771"/>
    </source>
</evidence>
<dbReference type="eggNOG" id="KOG0800">
    <property type="taxonomic scope" value="Eukaryota"/>
</dbReference>
<keyword evidence="3" id="KW-0808">Transferase</keyword>